<name>A0ABU3DL02_9RHOB</name>
<dbReference type="Pfam" id="PF01081">
    <property type="entry name" value="Aldolase"/>
    <property type="match status" value="1"/>
</dbReference>
<dbReference type="PANTHER" id="PTHR30246">
    <property type="entry name" value="2-KETO-3-DEOXY-6-PHOSPHOGLUCONATE ALDOLASE"/>
    <property type="match status" value="1"/>
</dbReference>
<comment type="subunit">
    <text evidence="3">Homotrimer.</text>
</comment>
<sequence>MTFADALSATPLVAILRGIESHEAGDIALALIDAGFTIAEVPLNSPDPLRSIAAMVEAAGDRLMVGAGTVLRAEDVDAVLDAGGQIIVSPDFKESVVRRTKERGASSMPGISTPTEAFAAIEAGADGLKIFPAEASHPGVLKAWRAVMPAELPILPVGGIDETNLSGWWQAGASGFGLGSSLYKPGRSAAEVGERAAAIRAALERVREG</sequence>
<evidence type="ECO:0000256" key="4">
    <source>
        <dbReference type="ARBA" id="ARBA00023239"/>
    </source>
</evidence>
<evidence type="ECO:0000313" key="6">
    <source>
        <dbReference type="EMBL" id="MDT0684398.1"/>
    </source>
</evidence>
<dbReference type="Gene3D" id="3.20.20.70">
    <property type="entry name" value="Aldolase class I"/>
    <property type="match status" value="1"/>
</dbReference>
<dbReference type="PANTHER" id="PTHR30246:SF1">
    <property type="entry name" value="2-DEHYDRO-3-DEOXY-6-PHOSPHOGALACTONATE ALDOLASE-RELATED"/>
    <property type="match status" value="1"/>
</dbReference>
<gene>
    <name evidence="6" type="ORF">RM543_17075</name>
</gene>
<evidence type="ECO:0000256" key="5">
    <source>
        <dbReference type="ARBA" id="ARBA00023277"/>
    </source>
</evidence>
<reference evidence="6 7" key="1">
    <citation type="submission" date="2023-09" db="EMBL/GenBank/DDBJ databases">
        <authorList>
            <person name="Rey-Velasco X."/>
        </authorList>
    </citation>
    <scope>NUCLEOTIDE SEQUENCE [LARGE SCALE GENOMIC DNA]</scope>
    <source>
        <strain evidence="6 7">F158</strain>
    </source>
</reference>
<dbReference type="EC" id="4.1.2.21" evidence="6"/>
<protein>
    <submittedName>
        <fullName evidence="6">2-dehydro-3-deoxy-6-phosphogalactonate aldolase</fullName>
        <ecNumber evidence="6">4.1.2.21</ecNumber>
    </submittedName>
</protein>
<organism evidence="6 7">
    <name type="scientific">Tropicimonas omnivorans</name>
    <dbReference type="NCBI Taxonomy" id="3075590"/>
    <lineage>
        <taxon>Bacteria</taxon>
        <taxon>Pseudomonadati</taxon>
        <taxon>Pseudomonadota</taxon>
        <taxon>Alphaproteobacteria</taxon>
        <taxon>Rhodobacterales</taxon>
        <taxon>Roseobacteraceae</taxon>
        <taxon>Tropicimonas</taxon>
    </lineage>
</organism>
<evidence type="ECO:0000256" key="1">
    <source>
        <dbReference type="ARBA" id="ARBA00004761"/>
    </source>
</evidence>
<dbReference type="RefSeq" id="WP_311693845.1">
    <property type="nucleotide sequence ID" value="NZ_JAVRHL010000004.1"/>
</dbReference>
<comment type="pathway">
    <text evidence="1">Carbohydrate acid metabolism.</text>
</comment>
<dbReference type="InterPro" id="IPR013785">
    <property type="entry name" value="Aldolase_TIM"/>
</dbReference>
<keyword evidence="7" id="KW-1185">Reference proteome</keyword>
<comment type="caution">
    <text evidence="6">The sequence shown here is derived from an EMBL/GenBank/DDBJ whole genome shotgun (WGS) entry which is preliminary data.</text>
</comment>
<evidence type="ECO:0000256" key="2">
    <source>
        <dbReference type="ARBA" id="ARBA00006906"/>
    </source>
</evidence>
<evidence type="ECO:0000256" key="3">
    <source>
        <dbReference type="ARBA" id="ARBA00011233"/>
    </source>
</evidence>
<dbReference type="Proteomes" id="UP001265259">
    <property type="component" value="Unassembled WGS sequence"/>
</dbReference>
<accession>A0ABU3DL02</accession>
<dbReference type="CDD" id="cd00452">
    <property type="entry name" value="KDPG_aldolase"/>
    <property type="match status" value="1"/>
</dbReference>
<keyword evidence="4 6" id="KW-0456">Lyase</keyword>
<dbReference type="InterPro" id="IPR000887">
    <property type="entry name" value="Aldlse_KDPG_KHG"/>
</dbReference>
<keyword evidence="5" id="KW-0119">Carbohydrate metabolism</keyword>
<evidence type="ECO:0000313" key="7">
    <source>
        <dbReference type="Proteomes" id="UP001265259"/>
    </source>
</evidence>
<dbReference type="EMBL" id="JAVRHL010000004">
    <property type="protein sequence ID" value="MDT0684398.1"/>
    <property type="molecule type" value="Genomic_DNA"/>
</dbReference>
<dbReference type="NCBIfam" id="NF006600">
    <property type="entry name" value="PRK09140.1"/>
    <property type="match status" value="1"/>
</dbReference>
<proteinExistence type="inferred from homology"/>
<dbReference type="SUPFAM" id="SSF51569">
    <property type="entry name" value="Aldolase"/>
    <property type="match status" value="1"/>
</dbReference>
<comment type="similarity">
    <text evidence="2">Belongs to the KHG/KDPG aldolase family.</text>
</comment>
<dbReference type="GO" id="GO:0008674">
    <property type="term" value="F:2-dehydro-3-deoxy-6-phosphogalactonate aldolase activity"/>
    <property type="evidence" value="ECO:0007669"/>
    <property type="project" value="UniProtKB-EC"/>
</dbReference>